<dbReference type="Proteomes" id="UP000287651">
    <property type="component" value="Unassembled WGS sequence"/>
</dbReference>
<comment type="caution">
    <text evidence="1">The sequence shown here is derived from an EMBL/GenBank/DDBJ whole genome shotgun (WGS) entry which is preliminary data.</text>
</comment>
<proteinExistence type="predicted"/>
<accession>A0A426Y7M2</accession>
<gene>
    <name evidence="1" type="ORF">B296_00053542</name>
</gene>
<reference evidence="1 2" key="1">
    <citation type="journal article" date="2014" name="Agronomy (Basel)">
        <title>A Draft Genome Sequence for Ensete ventricosum, the Drought-Tolerant Tree Against Hunger.</title>
        <authorList>
            <person name="Harrison J."/>
            <person name="Moore K.A."/>
            <person name="Paszkiewicz K."/>
            <person name="Jones T."/>
            <person name="Grant M."/>
            <person name="Ambacheew D."/>
            <person name="Muzemil S."/>
            <person name="Studholme D.J."/>
        </authorList>
    </citation>
    <scope>NUCLEOTIDE SEQUENCE [LARGE SCALE GENOMIC DNA]</scope>
</reference>
<dbReference type="AlphaFoldDB" id="A0A426Y7M2"/>
<name>A0A426Y7M2_ENSVE</name>
<protein>
    <submittedName>
        <fullName evidence="1">Uncharacterized protein</fullName>
    </submittedName>
</protein>
<evidence type="ECO:0000313" key="1">
    <source>
        <dbReference type="EMBL" id="RRT47719.1"/>
    </source>
</evidence>
<dbReference type="EMBL" id="AMZH03014391">
    <property type="protein sequence ID" value="RRT47719.1"/>
    <property type="molecule type" value="Genomic_DNA"/>
</dbReference>
<evidence type="ECO:0000313" key="2">
    <source>
        <dbReference type="Proteomes" id="UP000287651"/>
    </source>
</evidence>
<sequence>MGYRVADFEREIEELKLGGSLEAVVAAEQRATMADLHTKKEKLLAELTEAPQQLELSDKELNDARADLCDAQRQLKE</sequence>
<organism evidence="1 2">
    <name type="scientific">Ensete ventricosum</name>
    <name type="common">Abyssinian banana</name>
    <name type="synonym">Musa ensete</name>
    <dbReference type="NCBI Taxonomy" id="4639"/>
    <lineage>
        <taxon>Eukaryota</taxon>
        <taxon>Viridiplantae</taxon>
        <taxon>Streptophyta</taxon>
        <taxon>Embryophyta</taxon>
        <taxon>Tracheophyta</taxon>
        <taxon>Spermatophyta</taxon>
        <taxon>Magnoliopsida</taxon>
        <taxon>Liliopsida</taxon>
        <taxon>Zingiberales</taxon>
        <taxon>Musaceae</taxon>
        <taxon>Ensete</taxon>
    </lineage>
</organism>